<dbReference type="GO" id="GO:0005634">
    <property type="term" value="C:nucleus"/>
    <property type="evidence" value="ECO:0007669"/>
    <property type="project" value="UniProtKB-SubCell"/>
</dbReference>
<evidence type="ECO:0000256" key="7">
    <source>
        <dbReference type="ARBA" id="ARBA00022723"/>
    </source>
</evidence>
<evidence type="ECO:0000256" key="4">
    <source>
        <dbReference type="ARBA" id="ARBA00022603"/>
    </source>
</evidence>
<evidence type="ECO:0000256" key="12">
    <source>
        <dbReference type="ARBA" id="ARBA00093423"/>
    </source>
</evidence>
<keyword evidence="19" id="KW-1185">Reference proteome</keyword>
<dbReference type="InterPro" id="IPR044421">
    <property type="entry name" value="SMYD4_SET"/>
</dbReference>
<dbReference type="GO" id="GO:0042826">
    <property type="term" value="F:histone deacetylase binding"/>
    <property type="evidence" value="ECO:0007669"/>
    <property type="project" value="TreeGrafter"/>
</dbReference>
<dbReference type="PROSITE" id="PS50865">
    <property type="entry name" value="ZF_MYND_2"/>
    <property type="match status" value="1"/>
</dbReference>
<evidence type="ECO:0000256" key="3">
    <source>
        <dbReference type="ARBA" id="ARBA00022490"/>
    </source>
</evidence>
<keyword evidence="8 15" id="KW-0863">Zinc-finger</keyword>
<keyword evidence="7" id="KW-0479">Metal-binding</keyword>
<dbReference type="InterPro" id="IPR052097">
    <property type="entry name" value="SET-MYND_domain_protein"/>
</dbReference>
<evidence type="ECO:0000256" key="14">
    <source>
        <dbReference type="ARBA" id="ARBA00093680"/>
    </source>
</evidence>
<dbReference type="Gene3D" id="6.10.140.2220">
    <property type="match status" value="1"/>
</dbReference>
<name>A0AAW0V0C3_SCYPA</name>
<dbReference type="Pfam" id="PF01753">
    <property type="entry name" value="zf-MYND"/>
    <property type="match status" value="1"/>
</dbReference>
<evidence type="ECO:0000256" key="10">
    <source>
        <dbReference type="ARBA" id="ARBA00023242"/>
    </source>
</evidence>
<evidence type="ECO:0000313" key="19">
    <source>
        <dbReference type="Proteomes" id="UP001487740"/>
    </source>
</evidence>
<dbReference type="EMBL" id="JARAKH010000003">
    <property type="protein sequence ID" value="KAK8405296.1"/>
    <property type="molecule type" value="Genomic_DNA"/>
</dbReference>
<comment type="catalytic activity">
    <reaction evidence="11">
        <text>L-lysyl-[protein] + S-adenosyl-L-methionine = N(6)-methyl-L-lysyl-[protein] + S-adenosyl-L-homocysteine + H(+)</text>
        <dbReference type="Rhea" id="RHEA:51736"/>
        <dbReference type="Rhea" id="RHEA-COMP:9752"/>
        <dbReference type="Rhea" id="RHEA-COMP:13053"/>
        <dbReference type="ChEBI" id="CHEBI:15378"/>
        <dbReference type="ChEBI" id="CHEBI:29969"/>
        <dbReference type="ChEBI" id="CHEBI:57856"/>
        <dbReference type="ChEBI" id="CHEBI:59789"/>
        <dbReference type="ChEBI" id="CHEBI:61929"/>
    </reaction>
</comment>
<organism evidence="18 19">
    <name type="scientific">Scylla paramamosain</name>
    <name type="common">Mud crab</name>
    <dbReference type="NCBI Taxonomy" id="85552"/>
    <lineage>
        <taxon>Eukaryota</taxon>
        <taxon>Metazoa</taxon>
        <taxon>Ecdysozoa</taxon>
        <taxon>Arthropoda</taxon>
        <taxon>Crustacea</taxon>
        <taxon>Multicrustacea</taxon>
        <taxon>Malacostraca</taxon>
        <taxon>Eumalacostraca</taxon>
        <taxon>Eucarida</taxon>
        <taxon>Decapoda</taxon>
        <taxon>Pleocyemata</taxon>
        <taxon>Brachyura</taxon>
        <taxon>Eubrachyura</taxon>
        <taxon>Portunoidea</taxon>
        <taxon>Portunidae</taxon>
        <taxon>Portuninae</taxon>
        <taxon>Scylla</taxon>
    </lineage>
</organism>
<comment type="function">
    <text evidence="12">Protein-lysine N-methyltransferase. Monomethylates PRMT5, modulating its transcriptional activity. May also act as a histone methyltransferase. Plays a critical role in cardiac development. Acts as a key epigenetic regulator of gene expression during cardiac development via its dual activities as a methyltransferase and negative regulator of HDAC1.</text>
</comment>
<keyword evidence="6" id="KW-0949">S-adenosyl-L-methionine</keyword>
<dbReference type="SUPFAM" id="SSF144232">
    <property type="entry name" value="HIT/MYND zinc finger-like"/>
    <property type="match status" value="1"/>
</dbReference>
<evidence type="ECO:0000256" key="11">
    <source>
        <dbReference type="ARBA" id="ARBA00048985"/>
    </source>
</evidence>
<dbReference type="Pfam" id="PF00856">
    <property type="entry name" value="SET"/>
    <property type="match status" value="1"/>
</dbReference>
<dbReference type="EMBL" id="JARAKH010000003">
    <property type="protein sequence ID" value="KAK8405299.1"/>
    <property type="molecule type" value="Genomic_DNA"/>
</dbReference>
<dbReference type="GO" id="GO:0005737">
    <property type="term" value="C:cytoplasm"/>
    <property type="evidence" value="ECO:0007669"/>
    <property type="project" value="UniProtKB-SubCell"/>
</dbReference>
<evidence type="ECO:0000256" key="15">
    <source>
        <dbReference type="PROSITE-ProRule" id="PRU00134"/>
    </source>
</evidence>
<evidence type="ECO:0000256" key="2">
    <source>
        <dbReference type="ARBA" id="ARBA00004496"/>
    </source>
</evidence>
<dbReference type="SUPFAM" id="SSF48452">
    <property type="entry name" value="TPR-like"/>
    <property type="match status" value="1"/>
</dbReference>
<dbReference type="Gene3D" id="1.25.40.10">
    <property type="entry name" value="Tetratricopeptide repeat domain"/>
    <property type="match status" value="1"/>
</dbReference>
<feature type="domain" description="SET" evidence="16">
    <location>
        <begin position="216"/>
        <end position="496"/>
    </location>
</feature>
<keyword evidence="3" id="KW-0963">Cytoplasm</keyword>
<dbReference type="SUPFAM" id="SSF82199">
    <property type="entry name" value="SET domain"/>
    <property type="match status" value="1"/>
</dbReference>
<dbReference type="GO" id="GO:0008170">
    <property type="term" value="F:N-methyltransferase activity"/>
    <property type="evidence" value="ECO:0007669"/>
    <property type="project" value="UniProtKB-ARBA"/>
</dbReference>
<evidence type="ECO:0000256" key="8">
    <source>
        <dbReference type="ARBA" id="ARBA00022771"/>
    </source>
</evidence>
<dbReference type="GO" id="GO:0008270">
    <property type="term" value="F:zinc ion binding"/>
    <property type="evidence" value="ECO:0007669"/>
    <property type="project" value="UniProtKB-KW"/>
</dbReference>
<reference evidence="18 19" key="1">
    <citation type="submission" date="2023-03" db="EMBL/GenBank/DDBJ databases">
        <title>High-quality genome of Scylla paramamosain provides insights in environmental adaptation.</title>
        <authorList>
            <person name="Zhang L."/>
        </authorList>
    </citation>
    <scope>NUCLEOTIDE SEQUENCE [LARGE SCALE GENOMIC DNA]</scope>
    <source>
        <strain evidence="18">LZ_2023a</strain>
        <tissue evidence="18">Muscle</tissue>
    </source>
</reference>
<evidence type="ECO:0000259" key="17">
    <source>
        <dbReference type="PROSITE" id="PS50865"/>
    </source>
</evidence>
<dbReference type="Gene3D" id="2.170.270.10">
    <property type="entry name" value="SET domain"/>
    <property type="match status" value="1"/>
</dbReference>
<dbReference type="InterPro" id="IPR001214">
    <property type="entry name" value="SET_dom"/>
</dbReference>
<proteinExistence type="predicted"/>
<comment type="subcellular location">
    <subcellularLocation>
        <location evidence="2">Cytoplasm</location>
    </subcellularLocation>
    <subcellularLocation>
        <location evidence="1">Nucleus</location>
    </subcellularLocation>
</comment>
<evidence type="ECO:0000259" key="16">
    <source>
        <dbReference type="PROSITE" id="PS50280"/>
    </source>
</evidence>
<dbReference type="PROSITE" id="PS50280">
    <property type="entry name" value="SET"/>
    <property type="match status" value="1"/>
</dbReference>
<keyword evidence="10" id="KW-0539">Nucleus</keyword>
<protein>
    <recommendedName>
        <fullName evidence="13">Protein-lysine N-methyltransferase SMYD4</fullName>
    </recommendedName>
    <alternativeName>
        <fullName evidence="14">SET and MYND domain-containing protein 4</fullName>
    </alternativeName>
</protein>
<evidence type="ECO:0000313" key="18">
    <source>
        <dbReference type="EMBL" id="KAK8405296.1"/>
    </source>
</evidence>
<dbReference type="InterPro" id="IPR011990">
    <property type="entry name" value="TPR-like_helical_dom_sf"/>
</dbReference>
<keyword evidence="4" id="KW-0489">Methyltransferase</keyword>
<dbReference type="InterPro" id="IPR046341">
    <property type="entry name" value="SET_dom_sf"/>
</dbReference>
<evidence type="ECO:0000256" key="6">
    <source>
        <dbReference type="ARBA" id="ARBA00022691"/>
    </source>
</evidence>
<dbReference type="GO" id="GO:0008276">
    <property type="term" value="F:protein methyltransferase activity"/>
    <property type="evidence" value="ECO:0007669"/>
    <property type="project" value="UniProtKB-ARBA"/>
</dbReference>
<accession>A0AAW0V0C3</accession>
<dbReference type="CDD" id="cd10536">
    <property type="entry name" value="SET_SMYD4"/>
    <property type="match status" value="1"/>
</dbReference>
<evidence type="ECO:0000256" key="13">
    <source>
        <dbReference type="ARBA" id="ARBA00093635"/>
    </source>
</evidence>
<sequence length="655" mass="72036">MATLDSMFKYLWSRPEAQQELLPPPGNLRISRKGASESEKFRNEGNRLYKEKKLEQALLAYNYGILAAPHPGLDGEVVGSQHEGLSLAFANRSAVLYEMGQYKLALADAERALASGYPSSKRHRLHERRAKCLQAMGKMEEANAVLEETLTALATLSLDEKEVTAAKNSISKLKSKCNEKQNTTPASLRYQHVFYTGQPHPPPVSQPQSDLPCLSDAISIQYTPIRGRHLVANRDILPGEVLVQEDALAATTKLDATLRSHCSTCLRRCPAPLPCPTCSLVVFCSEECQSTGVTGYHKAECGVLPALVSLQLDPAAALAFRVLSSTTLPALRAKVSALLDEGSGSRPMLSVQRDYRMLYHLEGHATARTESQLQETAAIACVLAHILFQNCPSFLMDDTGNLSAISEEDITLVGGQLMRLILGLECNIHLTKEALVGTAVMNKGRGQEVGWSVYSALSFVNHSCVPNTLSTSHGKVKFLYSINIIPRGAEITDSYGERYVSHTRTERRTALQQHYYFCCGCAACQADWPLFKDIPEKPSLRCPSCFQALAGFTCRLCDISCTSQATTQTGIHLYNAPDILKQLNKAWHDFLKAAVQIQKGNVSPELVEMVVTLMEILDRYTVYPNQAIINAQEALMACFDLMGSVHFLPIAPKQK</sequence>
<gene>
    <name evidence="18" type="ORF">O3P69_001699</name>
</gene>
<dbReference type="PANTHER" id="PTHR46165">
    <property type="entry name" value="SET AND MYND DOMAIN-CONTAINING PROTEIN 4"/>
    <property type="match status" value="1"/>
</dbReference>
<evidence type="ECO:0000256" key="5">
    <source>
        <dbReference type="ARBA" id="ARBA00022679"/>
    </source>
</evidence>
<evidence type="ECO:0000256" key="1">
    <source>
        <dbReference type="ARBA" id="ARBA00004123"/>
    </source>
</evidence>
<feature type="domain" description="MYND-type" evidence="17">
    <location>
        <begin position="262"/>
        <end position="301"/>
    </location>
</feature>
<dbReference type="Proteomes" id="UP001487740">
    <property type="component" value="Unassembled WGS sequence"/>
</dbReference>
<dbReference type="PANTHER" id="PTHR46165:SF2">
    <property type="entry name" value="SET AND MYND DOMAIN-CONTAINING PROTEIN 4"/>
    <property type="match status" value="1"/>
</dbReference>
<dbReference type="GO" id="GO:0008757">
    <property type="term" value="F:S-adenosylmethionine-dependent methyltransferase activity"/>
    <property type="evidence" value="ECO:0007669"/>
    <property type="project" value="UniProtKB-ARBA"/>
</dbReference>
<evidence type="ECO:0000256" key="9">
    <source>
        <dbReference type="ARBA" id="ARBA00022833"/>
    </source>
</evidence>
<comment type="caution">
    <text evidence="18">The sequence shown here is derived from an EMBL/GenBank/DDBJ whole genome shotgun (WGS) entry which is preliminary data.</text>
</comment>
<keyword evidence="5" id="KW-0808">Transferase</keyword>
<keyword evidence="9" id="KW-0862">Zinc</keyword>
<dbReference type="GO" id="GO:0032259">
    <property type="term" value="P:methylation"/>
    <property type="evidence" value="ECO:0007669"/>
    <property type="project" value="UniProtKB-KW"/>
</dbReference>
<dbReference type="AlphaFoldDB" id="A0AAW0V0C3"/>
<dbReference type="Gene3D" id="1.10.220.160">
    <property type="match status" value="1"/>
</dbReference>
<dbReference type="InterPro" id="IPR002893">
    <property type="entry name" value="Znf_MYND"/>
</dbReference>